<evidence type="ECO:0000313" key="4">
    <source>
        <dbReference type="Proteomes" id="UP001220964"/>
    </source>
</evidence>
<keyword evidence="2" id="KW-0812">Transmembrane</keyword>
<keyword evidence="4" id="KW-1185">Reference proteome</keyword>
<feature type="transmembrane region" description="Helical" evidence="2">
    <location>
        <begin position="75"/>
        <end position="96"/>
    </location>
</feature>
<organism evidence="3 4">
    <name type="scientific">Psychromarinibacter sediminicola</name>
    <dbReference type="NCBI Taxonomy" id="3033385"/>
    <lineage>
        <taxon>Bacteria</taxon>
        <taxon>Pseudomonadati</taxon>
        <taxon>Pseudomonadota</taxon>
        <taxon>Alphaproteobacteria</taxon>
        <taxon>Rhodobacterales</taxon>
        <taxon>Paracoccaceae</taxon>
        <taxon>Psychromarinibacter</taxon>
    </lineage>
</organism>
<proteinExistence type="predicted"/>
<protein>
    <submittedName>
        <fullName evidence="3">Uncharacterized protein</fullName>
    </submittedName>
</protein>
<dbReference type="AlphaFoldDB" id="A0AAE3NMU4"/>
<comment type="caution">
    <text evidence="3">The sequence shown here is derived from an EMBL/GenBank/DDBJ whole genome shotgun (WGS) entry which is preliminary data.</text>
</comment>
<accession>A0AAE3NMU4</accession>
<keyword evidence="2" id="KW-0472">Membrane</keyword>
<reference evidence="3" key="1">
    <citation type="submission" date="2023-03" db="EMBL/GenBank/DDBJ databases">
        <title>Multiphase analysis and comparison of six strains from genera Psychromarinibacter, Lutimaribacter, and Maritimibacter, including a novel species: Psychromarinibacter sediminicola sp. nov.</title>
        <authorList>
            <person name="Wang Y.-H."/>
            <person name="Ye M.-Q."/>
            <person name="Du Z.-J."/>
        </authorList>
    </citation>
    <scope>NUCLEOTIDE SEQUENCE</scope>
    <source>
        <strain evidence="3">C21-152</strain>
    </source>
</reference>
<feature type="region of interest" description="Disordered" evidence="1">
    <location>
        <begin position="129"/>
        <end position="153"/>
    </location>
</feature>
<sequence length="153" mass="16509">MMWKRSFEADGWKALDLGASSISLAPLSSGKAPATLLRAEAGGNMQVIIGVFISFAAALLFFLVEPMLLGLSETWRTIAAVIVFVVVIGITFYLHWRTSGSSKEPRSIAMRNKSKKDLDIEMKNVKAKDGSGNIASENESGGNTKIKISDSDL</sequence>
<evidence type="ECO:0000313" key="3">
    <source>
        <dbReference type="EMBL" id="MDF0599151.1"/>
    </source>
</evidence>
<evidence type="ECO:0000256" key="1">
    <source>
        <dbReference type="SAM" id="MobiDB-lite"/>
    </source>
</evidence>
<keyword evidence="2" id="KW-1133">Transmembrane helix</keyword>
<dbReference type="Proteomes" id="UP001220964">
    <property type="component" value="Unassembled WGS sequence"/>
</dbReference>
<feature type="transmembrane region" description="Helical" evidence="2">
    <location>
        <begin position="47"/>
        <end position="69"/>
    </location>
</feature>
<dbReference type="EMBL" id="JARGYC010000001">
    <property type="protein sequence ID" value="MDF0599151.1"/>
    <property type="molecule type" value="Genomic_DNA"/>
</dbReference>
<feature type="compositionally biased region" description="Polar residues" evidence="1">
    <location>
        <begin position="133"/>
        <end position="143"/>
    </location>
</feature>
<name>A0AAE3NMU4_9RHOB</name>
<gene>
    <name evidence="3" type="ORF">P1J78_00265</name>
</gene>
<evidence type="ECO:0000256" key="2">
    <source>
        <dbReference type="SAM" id="Phobius"/>
    </source>
</evidence>